<evidence type="ECO:0000313" key="3">
    <source>
        <dbReference type="Proteomes" id="UP000321805"/>
    </source>
</evidence>
<dbReference type="OrthoDB" id="3261168at2"/>
<dbReference type="InterPro" id="IPR019277">
    <property type="entry name" value="DUF2304"/>
</dbReference>
<gene>
    <name evidence="2" type="ORF">FSW04_00770</name>
</gene>
<reference evidence="2 3" key="1">
    <citation type="journal article" date="2018" name="J. Microbiol.">
        <title>Baekduia soli gen. nov., sp. nov., a novel bacterium isolated from the soil of Baekdu Mountain and proposal of a novel family name, Baekduiaceae fam. nov.</title>
        <authorList>
            <person name="An D.S."/>
            <person name="Siddiqi M.Z."/>
            <person name="Kim K.H."/>
            <person name="Yu H.S."/>
            <person name="Im W.T."/>
        </authorList>
    </citation>
    <scope>NUCLEOTIDE SEQUENCE [LARGE SCALE GENOMIC DNA]</scope>
    <source>
        <strain evidence="2 3">BR7-21</strain>
    </source>
</reference>
<keyword evidence="3" id="KW-1185">Reference proteome</keyword>
<evidence type="ECO:0000313" key="2">
    <source>
        <dbReference type="EMBL" id="QEC46248.1"/>
    </source>
</evidence>
<evidence type="ECO:0000256" key="1">
    <source>
        <dbReference type="SAM" id="Phobius"/>
    </source>
</evidence>
<keyword evidence="1" id="KW-1133">Transmembrane helix</keyword>
<dbReference type="RefSeq" id="WP_146915246.1">
    <property type="nucleotide sequence ID" value="NZ_CP042430.1"/>
</dbReference>
<dbReference type="Pfam" id="PF10066">
    <property type="entry name" value="DUF2304"/>
    <property type="match status" value="1"/>
</dbReference>
<name>A0A5B8TZU2_9ACTN</name>
<dbReference type="AlphaFoldDB" id="A0A5B8TZU2"/>
<feature type="transmembrane region" description="Helical" evidence="1">
    <location>
        <begin position="60"/>
        <end position="85"/>
    </location>
</feature>
<dbReference type="Proteomes" id="UP000321805">
    <property type="component" value="Chromosome"/>
</dbReference>
<keyword evidence="1" id="KW-0812">Transmembrane</keyword>
<organism evidence="2 3">
    <name type="scientific">Baekduia soli</name>
    <dbReference type="NCBI Taxonomy" id="496014"/>
    <lineage>
        <taxon>Bacteria</taxon>
        <taxon>Bacillati</taxon>
        <taxon>Actinomycetota</taxon>
        <taxon>Thermoleophilia</taxon>
        <taxon>Solirubrobacterales</taxon>
        <taxon>Baekduiaceae</taxon>
        <taxon>Baekduia</taxon>
    </lineage>
</organism>
<dbReference type="KEGG" id="bsol:FSW04_00770"/>
<dbReference type="EMBL" id="CP042430">
    <property type="protein sequence ID" value="QEC46248.1"/>
    <property type="molecule type" value="Genomic_DNA"/>
</dbReference>
<sequence length="127" mass="14135">MDVRIRVLTIGGALGILLMVVELVRRRKLKEEYSVLWVATAVLTLLVSIWFSLLRGVTDFIGAISPVSTLFFFGLLFCIVLLLHFSVRISSLERRLTTLVQEVGMMSVEEPDDEGAAAHDEEARDAA</sequence>
<protein>
    <submittedName>
        <fullName evidence="2">DUF2304 domain-containing protein</fullName>
    </submittedName>
</protein>
<proteinExistence type="predicted"/>
<accession>A0A5B8TZU2</accession>
<keyword evidence="1" id="KW-0472">Membrane</keyword>
<feature type="transmembrane region" description="Helical" evidence="1">
    <location>
        <begin position="36"/>
        <end position="54"/>
    </location>
</feature>
<feature type="transmembrane region" description="Helical" evidence="1">
    <location>
        <begin position="6"/>
        <end position="24"/>
    </location>
</feature>